<evidence type="ECO:0000313" key="2">
    <source>
        <dbReference type="Proteomes" id="UP000053647"/>
    </source>
</evidence>
<dbReference type="Proteomes" id="UP000053647">
    <property type="component" value="Unassembled WGS sequence"/>
</dbReference>
<dbReference type="AlphaFoldDB" id="A0A0C9TTN9"/>
<feature type="non-terminal residue" evidence="1">
    <location>
        <position position="114"/>
    </location>
</feature>
<evidence type="ECO:0000313" key="1">
    <source>
        <dbReference type="EMBL" id="KIJ10566.1"/>
    </source>
</evidence>
<reference evidence="1 2" key="1">
    <citation type="submission" date="2014-06" db="EMBL/GenBank/DDBJ databases">
        <authorList>
            <consortium name="DOE Joint Genome Institute"/>
            <person name="Kuo A."/>
            <person name="Kohler A."/>
            <person name="Nagy L.G."/>
            <person name="Floudas D."/>
            <person name="Copeland A."/>
            <person name="Barry K.W."/>
            <person name="Cichocki N."/>
            <person name="Veneault-Fourrey C."/>
            <person name="LaButti K."/>
            <person name="Lindquist E.A."/>
            <person name="Lipzen A."/>
            <person name="Lundell T."/>
            <person name="Morin E."/>
            <person name="Murat C."/>
            <person name="Sun H."/>
            <person name="Tunlid A."/>
            <person name="Henrissat B."/>
            <person name="Grigoriev I.V."/>
            <person name="Hibbett D.S."/>
            <person name="Martin F."/>
            <person name="Nordberg H.P."/>
            <person name="Cantor M.N."/>
            <person name="Hua S.X."/>
        </authorList>
    </citation>
    <scope>NUCLEOTIDE SEQUENCE [LARGE SCALE GENOMIC DNA]</scope>
    <source>
        <strain evidence="1 2">ATCC 200175</strain>
    </source>
</reference>
<feature type="non-terminal residue" evidence="1">
    <location>
        <position position="1"/>
    </location>
</feature>
<dbReference type="EMBL" id="KN819403">
    <property type="protein sequence ID" value="KIJ10566.1"/>
    <property type="molecule type" value="Genomic_DNA"/>
</dbReference>
<dbReference type="OrthoDB" id="3268677at2759"/>
<dbReference type="HOGENOM" id="CLU_162401_0_0_1"/>
<sequence>VQDSKHGLKAARNQLCTGACILSLGNFPIHFQMLLDVADHPLTPLFQHDVDRVDKQDDCTASRLFAKETLDFTLHHYSDHPALSSYLFTLGNLIDAWQHRSLSHSERVKIALRT</sequence>
<organism evidence="1 2">
    <name type="scientific">Paxillus involutus ATCC 200175</name>
    <dbReference type="NCBI Taxonomy" id="664439"/>
    <lineage>
        <taxon>Eukaryota</taxon>
        <taxon>Fungi</taxon>
        <taxon>Dikarya</taxon>
        <taxon>Basidiomycota</taxon>
        <taxon>Agaricomycotina</taxon>
        <taxon>Agaricomycetes</taxon>
        <taxon>Agaricomycetidae</taxon>
        <taxon>Boletales</taxon>
        <taxon>Paxilineae</taxon>
        <taxon>Paxillaceae</taxon>
        <taxon>Paxillus</taxon>
    </lineage>
</organism>
<protein>
    <submittedName>
        <fullName evidence="1">Uncharacterized protein</fullName>
    </submittedName>
</protein>
<gene>
    <name evidence="1" type="ORF">PAXINDRAFT_57320</name>
</gene>
<proteinExistence type="predicted"/>
<keyword evidence="2" id="KW-1185">Reference proteome</keyword>
<name>A0A0C9TTN9_PAXIN</name>
<reference evidence="2" key="2">
    <citation type="submission" date="2015-01" db="EMBL/GenBank/DDBJ databases">
        <title>Evolutionary Origins and Diversification of the Mycorrhizal Mutualists.</title>
        <authorList>
            <consortium name="DOE Joint Genome Institute"/>
            <consortium name="Mycorrhizal Genomics Consortium"/>
            <person name="Kohler A."/>
            <person name="Kuo A."/>
            <person name="Nagy L.G."/>
            <person name="Floudas D."/>
            <person name="Copeland A."/>
            <person name="Barry K.W."/>
            <person name="Cichocki N."/>
            <person name="Veneault-Fourrey C."/>
            <person name="LaButti K."/>
            <person name="Lindquist E.A."/>
            <person name="Lipzen A."/>
            <person name="Lundell T."/>
            <person name="Morin E."/>
            <person name="Murat C."/>
            <person name="Riley R."/>
            <person name="Ohm R."/>
            <person name="Sun H."/>
            <person name="Tunlid A."/>
            <person name="Henrissat B."/>
            <person name="Grigoriev I.V."/>
            <person name="Hibbett D.S."/>
            <person name="Martin F."/>
        </authorList>
    </citation>
    <scope>NUCLEOTIDE SEQUENCE [LARGE SCALE GENOMIC DNA]</scope>
    <source>
        <strain evidence="2">ATCC 200175</strain>
    </source>
</reference>
<accession>A0A0C9TTN9</accession>